<gene>
    <name evidence="2" type="ORF">CSUI_008771</name>
</gene>
<dbReference type="RefSeq" id="XP_067919127.1">
    <property type="nucleotide sequence ID" value="XM_068068896.1"/>
</dbReference>
<sequence>MAGPDSKRMYLSIVAQNMEKIKSDKPYWNKNFVPITATGAGAKYTALQAAMMLKKMKVVKFLVGHPAVDLSVKSSDNRSTLMVAAQSGMPLSVLEKLLDRYDLKTINELDPGGSTALDLCEPNTEEYEFLQSVGCRTKADREAALQGFLVSAGKHVVHQRVKTRNPSGVETGGRTTTSPGKNDCQKTSPQRKTSETDSSCGEGSDIASDAHSERSPSRHEPGDQTGTGEQTDVDEEVEDPWKLFDSPKDLERVLQAYLDAWGEEGDDGELCKEWVKYVSKKIEKGKGKSAVEKWNDLMIASYGKEHVSRYVPKRYRQVGEQGKDEEGEGLDKGSTFSDTASRSRDASRKGAESDPGVDGTQGVDALKNFFDPTAPPIECKTPRKPPPPDGGKRVVGIQVDKEQARKEVAGLFLSSSRSEKSRRGSKK</sequence>
<dbReference type="EMBL" id="MIGC01005016">
    <property type="protein sequence ID" value="PHJ17406.1"/>
    <property type="molecule type" value="Genomic_DNA"/>
</dbReference>
<feature type="region of interest" description="Disordered" evidence="1">
    <location>
        <begin position="408"/>
        <end position="427"/>
    </location>
</feature>
<evidence type="ECO:0000313" key="2">
    <source>
        <dbReference type="EMBL" id="PHJ17406.1"/>
    </source>
</evidence>
<evidence type="ECO:0000256" key="1">
    <source>
        <dbReference type="SAM" id="MobiDB-lite"/>
    </source>
</evidence>
<protein>
    <submittedName>
        <fullName evidence="2">Ankyrin repeat-containing protein</fullName>
    </submittedName>
</protein>
<feature type="compositionally biased region" description="Basic and acidic residues" evidence="1">
    <location>
        <begin position="208"/>
        <end position="222"/>
    </location>
</feature>
<dbReference type="Proteomes" id="UP000221165">
    <property type="component" value="Unassembled WGS sequence"/>
</dbReference>
<feature type="region of interest" description="Disordered" evidence="1">
    <location>
        <begin position="159"/>
        <end position="244"/>
    </location>
</feature>
<feature type="compositionally biased region" description="Basic and acidic residues" evidence="1">
    <location>
        <begin position="417"/>
        <end position="427"/>
    </location>
</feature>
<dbReference type="SUPFAM" id="SSF48403">
    <property type="entry name" value="Ankyrin repeat"/>
    <property type="match status" value="1"/>
</dbReference>
<feature type="region of interest" description="Disordered" evidence="1">
    <location>
        <begin position="310"/>
        <end position="394"/>
    </location>
</feature>
<feature type="compositionally biased region" description="Polar residues" evidence="1">
    <location>
        <begin position="164"/>
        <end position="201"/>
    </location>
</feature>
<feature type="compositionally biased region" description="Basic and acidic residues" evidence="1">
    <location>
        <begin position="341"/>
        <end position="352"/>
    </location>
</feature>
<keyword evidence="3" id="KW-1185">Reference proteome</keyword>
<name>A0A2C6KLZ1_9APIC</name>
<accession>A0A2C6KLZ1</accession>
<evidence type="ECO:0000313" key="3">
    <source>
        <dbReference type="Proteomes" id="UP000221165"/>
    </source>
</evidence>
<dbReference type="Gene3D" id="1.25.40.20">
    <property type="entry name" value="Ankyrin repeat-containing domain"/>
    <property type="match status" value="1"/>
</dbReference>
<dbReference type="VEuPathDB" id="ToxoDB:CSUI_008771"/>
<organism evidence="2 3">
    <name type="scientific">Cystoisospora suis</name>
    <dbReference type="NCBI Taxonomy" id="483139"/>
    <lineage>
        <taxon>Eukaryota</taxon>
        <taxon>Sar</taxon>
        <taxon>Alveolata</taxon>
        <taxon>Apicomplexa</taxon>
        <taxon>Conoidasida</taxon>
        <taxon>Coccidia</taxon>
        <taxon>Eucoccidiorida</taxon>
        <taxon>Eimeriorina</taxon>
        <taxon>Sarcocystidae</taxon>
        <taxon>Cystoisospora</taxon>
    </lineage>
</organism>
<comment type="caution">
    <text evidence="2">The sequence shown here is derived from an EMBL/GenBank/DDBJ whole genome shotgun (WGS) entry which is preliminary data.</text>
</comment>
<dbReference type="OrthoDB" id="340620at2759"/>
<dbReference type="AlphaFoldDB" id="A0A2C6KLZ1"/>
<dbReference type="GeneID" id="94432107"/>
<proteinExistence type="predicted"/>
<reference evidence="2 3" key="1">
    <citation type="journal article" date="2017" name="Int. J. Parasitol.">
        <title>The genome of the protozoan parasite Cystoisospora suis and a reverse vaccinology approach to identify vaccine candidates.</title>
        <authorList>
            <person name="Palmieri N."/>
            <person name="Shrestha A."/>
            <person name="Ruttkowski B."/>
            <person name="Beck T."/>
            <person name="Vogl C."/>
            <person name="Tomley F."/>
            <person name="Blake D.P."/>
            <person name="Joachim A."/>
        </authorList>
    </citation>
    <scope>NUCLEOTIDE SEQUENCE [LARGE SCALE GENOMIC DNA]</scope>
    <source>
        <strain evidence="2 3">Wien I</strain>
    </source>
</reference>
<dbReference type="InterPro" id="IPR036770">
    <property type="entry name" value="Ankyrin_rpt-contain_sf"/>
</dbReference>